<dbReference type="GO" id="GO:0005737">
    <property type="term" value="C:cytoplasm"/>
    <property type="evidence" value="ECO:0007669"/>
    <property type="project" value="TreeGrafter"/>
</dbReference>
<dbReference type="Gene3D" id="1.10.8.1120">
    <property type="entry name" value="Histone RNA hairpin-binding protein RNA-binding domain"/>
    <property type="match status" value="1"/>
</dbReference>
<dbReference type="GO" id="GO:0071204">
    <property type="term" value="C:histone pre-mRNA 3'end processing complex"/>
    <property type="evidence" value="ECO:0007669"/>
    <property type="project" value="TreeGrafter"/>
</dbReference>
<protein>
    <recommendedName>
        <fullName evidence="4">Histone RNA hairpin-binding protein RNA-binding domain-containing protein</fullName>
    </recommendedName>
</protein>
<dbReference type="AlphaFoldDB" id="A0A8C3JV70"/>
<dbReference type="Ensembl" id="ENSCPGT00000014595.1">
    <property type="protein sequence ID" value="ENSCPGP00000013316.1"/>
    <property type="gene ID" value="ENSCPGG00000009442.1"/>
</dbReference>
<reference evidence="5" key="1">
    <citation type="submission" date="2025-08" db="UniProtKB">
        <authorList>
            <consortium name="Ensembl"/>
        </authorList>
    </citation>
    <scope>IDENTIFICATION</scope>
</reference>
<keyword evidence="6" id="KW-1185">Reference proteome</keyword>
<organism evidence="5 6">
    <name type="scientific">Calidris pygmaea</name>
    <name type="common">Spoon-billed sandpiper</name>
    <dbReference type="NCBI Taxonomy" id="425635"/>
    <lineage>
        <taxon>Eukaryota</taxon>
        <taxon>Metazoa</taxon>
        <taxon>Chordata</taxon>
        <taxon>Craniata</taxon>
        <taxon>Vertebrata</taxon>
        <taxon>Euteleostomi</taxon>
        <taxon>Archelosauria</taxon>
        <taxon>Archosauria</taxon>
        <taxon>Dinosauria</taxon>
        <taxon>Saurischia</taxon>
        <taxon>Theropoda</taxon>
        <taxon>Coelurosauria</taxon>
        <taxon>Aves</taxon>
        <taxon>Neognathae</taxon>
        <taxon>Neoaves</taxon>
        <taxon>Charadriiformes</taxon>
        <taxon>Scolopacidae</taxon>
        <taxon>Calidris</taxon>
    </lineage>
</organism>
<feature type="domain" description="Histone RNA hairpin-binding protein RNA-binding" evidence="4">
    <location>
        <begin position="111"/>
        <end position="180"/>
    </location>
</feature>
<dbReference type="GO" id="GO:0006398">
    <property type="term" value="P:mRNA 3'-end processing by stem-loop binding and cleavage"/>
    <property type="evidence" value="ECO:0007669"/>
    <property type="project" value="TreeGrafter"/>
</dbReference>
<dbReference type="FunFam" id="1.10.8.1120:FF:000001">
    <property type="entry name" value="Histone RNA hairpin-binding protein-like"/>
    <property type="match status" value="1"/>
</dbReference>
<dbReference type="GO" id="GO:0071207">
    <property type="term" value="F:histone pre-mRNA stem-loop binding"/>
    <property type="evidence" value="ECO:0007669"/>
    <property type="project" value="TreeGrafter"/>
</dbReference>
<evidence type="ECO:0000256" key="3">
    <source>
        <dbReference type="SAM" id="MobiDB-lite"/>
    </source>
</evidence>
<dbReference type="GO" id="GO:0051028">
    <property type="term" value="P:mRNA transport"/>
    <property type="evidence" value="ECO:0007669"/>
    <property type="project" value="TreeGrafter"/>
</dbReference>
<dbReference type="InterPro" id="IPR026502">
    <property type="entry name" value="SLBP1/SLBP2"/>
</dbReference>
<evidence type="ECO:0000259" key="4">
    <source>
        <dbReference type="Pfam" id="PF15247"/>
    </source>
</evidence>
<feature type="compositionally biased region" description="Gly residues" evidence="3">
    <location>
        <begin position="10"/>
        <end position="19"/>
    </location>
</feature>
<evidence type="ECO:0000256" key="2">
    <source>
        <dbReference type="ARBA" id="ARBA00022884"/>
    </source>
</evidence>
<dbReference type="GO" id="GO:0003729">
    <property type="term" value="F:mRNA binding"/>
    <property type="evidence" value="ECO:0007669"/>
    <property type="project" value="InterPro"/>
</dbReference>
<feature type="region of interest" description="Disordered" evidence="3">
    <location>
        <begin position="232"/>
        <end position="259"/>
    </location>
</feature>
<accession>A0A8C3JV70</accession>
<sequence length="410" mass="46908">MFGRQRGLTPHGGGGGEPGGLRSSVQHPHCWHQEQNCTSWNDSSSLVFDECQCSHLSQCLESSTPPEYSRPLSSCTDWEDRIEEGKTMRTSNKKITNSVSSAAANPAERETDEVVLRRRQKQINFGKNTLAYDRYIKEVPKNQRIPGVHPRTPNKFKKYSRRSWDQQIRLWKIALHAWDPPTEETWDLQPVSTEPSGSSQEWFCKDQDDSGSLVFDEKQKRNDCEDECRLTDYIPESPSSPDSSPVWKRRKRNNSDSSVISKSKNQYANMYHTLESPLIFRRIKRSSDTEVPGFRPFHFLSSLTESGHQEAFSKCSEWEAFGENDEVMTVQHGIEITSDPIPASCSSGWNNQKQKNTSFFLPDSKTWRDTDCRLERLKLCSSLLEGHQSEYPERGWASASADGGIMRKKI</sequence>
<reference evidence="5" key="2">
    <citation type="submission" date="2025-09" db="UniProtKB">
        <authorList>
            <consortium name="Ensembl"/>
        </authorList>
    </citation>
    <scope>IDENTIFICATION</scope>
</reference>
<evidence type="ECO:0000313" key="5">
    <source>
        <dbReference type="Ensembl" id="ENSCPGP00000013316.1"/>
    </source>
</evidence>
<dbReference type="PANTHER" id="PTHR17408">
    <property type="entry name" value="HISTONE RNA HAIRPIN-BINDING PROTEIN"/>
    <property type="match status" value="1"/>
</dbReference>
<comment type="similarity">
    <text evidence="1">Belongs to the SLBP family.</text>
</comment>
<feature type="region of interest" description="Disordered" evidence="3">
    <location>
        <begin position="1"/>
        <end position="26"/>
    </location>
</feature>
<dbReference type="InterPro" id="IPR029344">
    <property type="entry name" value="SLBP_RNA_bind"/>
</dbReference>
<dbReference type="PANTHER" id="PTHR17408:SF7">
    <property type="entry name" value="HISTONE RNA HAIRPIN-BINDING PROTEIN"/>
    <property type="match status" value="1"/>
</dbReference>
<keyword evidence="2" id="KW-0694">RNA-binding</keyword>
<dbReference type="Pfam" id="PF15247">
    <property type="entry name" value="SLBP_RNA_bind"/>
    <property type="match status" value="1"/>
</dbReference>
<dbReference type="InterPro" id="IPR038294">
    <property type="entry name" value="SLBP_RNA_bind_sf"/>
</dbReference>
<proteinExistence type="inferred from homology"/>
<dbReference type="Proteomes" id="UP000694419">
    <property type="component" value="Unplaced"/>
</dbReference>
<feature type="compositionally biased region" description="Low complexity" evidence="3">
    <location>
        <begin position="235"/>
        <end position="245"/>
    </location>
</feature>
<evidence type="ECO:0000313" key="6">
    <source>
        <dbReference type="Proteomes" id="UP000694419"/>
    </source>
</evidence>
<name>A0A8C3JV70_9CHAR</name>
<evidence type="ECO:0000256" key="1">
    <source>
        <dbReference type="ARBA" id="ARBA00006151"/>
    </source>
</evidence>